<feature type="region of interest" description="Disordered" evidence="4">
    <location>
        <begin position="1524"/>
        <end position="1548"/>
    </location>
</feature>
<feature type="compositionally biased region" description="Basic and acidic residues" evidence="4">
    <location>
        <begin position="223"/>
        <end position="243"/>
    </location>
</feature>
<evidence type="ECO:0000256" key="1">
    <source>
        <dbReference type="ARBA" id="ARBA00003548"/>
    </source>
</evidence>
<feature type="region of interest" description="Disordered" evidence="4">
    <location>
        <begin position="1310"/>
        <end position="1346"/>
    </location>
</feature>
<feature type="compositionally biased region" description="Polar residues" evidence="4">
    <location>
        <begin position="1646"/>
        <end position="1657"/>
    </location>
</feature>
<feature type="region of interest" description="Disordered" evidence="4">
    <location>
        <begin position="503"/>
        <end position="534"/>
    </location>
</feature>
<sequence length="2226" mass="243683">MSITKAILLPDHIVKAARRLSMTSSSKDNKDSGGYGYNPPPSPSLLLRSGTTSPDLHRKRNSTLEELQQATSPSNNNNSKNKEHKVKDKKPLVKMDLFNLRSKSSNNSNNNNNNNTNNNGNSSQVNLAMDALEKSPPGSPLPPRPPSKETFWKSKGMFGRQAVCTEEECFLPQQSSIIPAPSSSLSPIPISAPFPAPTSRPVLRPAVSQEQHKQEQQQKQGRHQGEDGHTDTESPMHDREHAHTANHHPAKSMQFIDSASPLPAPSPSPVSLPSAQPRSTADNSKPHGLPPLVPLLQQQKQSTGLTSTMSTELSQLDISSSLRDSSSSISGSDHSLVMEDVFEFYDDNVSANLSSNRPSSMQNDPADSTTTTAASTHQRREPSEDWTIDRYHRQQQCQQQSTEAPELYQRPPAPEPYDKKPLNALERIKMQQKRQSQEQERLAELVLPLELMAKPGNMGDTGYAVSGKEHVLPVREVPRDLIPIQPFHPFATASQVSPLPLFQEQQQQRQEQQQQQQARGNGVDEGEMRPIDPGAAIIGTDSVMLDQLLTLIPGPNRPRLPSQIEWQQGIEELRQRRKDAAALTNSVGRQNSSGSRHSQDSSTDGKSRRHSMPDMPHGQSREDQERQRGDNFRNPMLSSGNSGPNSSSSVLNSNAQKRRSGFEDREQQLLQPPIQRQSIAETQAMDVSMISSTALVDPKKVARKRAGKRTSALDELPVQGPPPATSSNTAPNRVDRDVVDIAFSEMLTTLSLPPTSITQLESLPKDRKWAMLQSNGASSSLLHTPQTMPPQFFVDLLLEYSGKKKRSSRDQFAFNVAAMTVPTPAVDSTPNRPLGMWKNFSATNVTNSSNHAYAPNEAIQSGFTPLLQPSFQQHLSSLLGKNDKRALEEREQVLKKLRVLIRNGSIRWTSEFIKVGGPLALLQFCQHVQRSEETTMAIHEAPVLSTAAKDFVQGSKIKTGGLFGVGGGGASGAGGQRYRSSSIPKPLPQPRLGHPTHFQSSPALSLDQIPTFSNTQAAVHILITILSREPELRDKVLNGTVADRNSKLTQTEPGAGAAWLYSEWIGYLKELMHVCGIEAPVPTLPTKLPSLSRENDGYNQDRGRKSSSPPRVTSMGAGIVSQGCGPSGSSLSIFSLENMRNRRRHSAAAVPLASQSTPNVTAGGIRFESGEDQEVLTYLTAHLELVAQVEDLLIQLSVIPNTTQMMATRLAKDLPTIPAMDTQSYSHSRSQQEHQQRQRSTAARPTSPTFQQPQSPRMHQFSQQSPVFQHRPVQDAEYNSENDPRTLAIDIPARTSSLDTMTGVSTYSSVRGNNHQPYSNNNNNNNNNKDGIITTSGDITTDRRTMSNGVTKIDSKVQQRVSQFQQQQQQQQQQPQRHHVHGRNALVVQDGEISPVMVEPPIRRISFKKDVTDGDRRNNTRSYNPLPPLQPQQQYHRQNPTGRVPSQIAFRDYTPSDTSIARRSTTGSTPSTSTPPTLPGPTPDSHLPIIPSKSKNRPSSMDAKGNRHSAAGARVEKVIIKLDSPRQQQQQEFKSRLLHQSPQSPSSVTPFPLPIAGLVSRQNPSVIKGDAREDVRASTDGIDLHKVGSNTFGYGRRPSLNNQVHTQSNGAENLSGTAVVSTTATSKSPMLAAPTSRAGSALPSGGQANSGSTAHGVNSASVNGSVMSTCSSATSSGFSAISASSASSVSPSSTQTKKHSLLSTTKPFIPSPPQTQALPSLSKLPRKVTTSLSPAATTPLITASVTLSMTPSPEESSTLPPSSSESQQMSEASSTMAIKGVHQFRNVDFDNRIQADVRKLASFSSIPPVTIVHNDPSGYNSNDNSNSTNNGGDGRSRIDSNSAAAATSTVEPAGRYSVQATDPKVLEAPIIVPEDMSLMREQYVLAQINVNPLVVDSTNTPLFQDAFKHPTTLQAAKKRWGLFEDPIITTTTTSSAGSPLKVGGGVIIYPEGRPEIVDLTRRMMESRIMGGYTGQRQLQGKKQHNDNDNAYDTSATAMTKTGTTASQLNKRGPASPNPHLHRAPRDANGSIATEAPLWRKHREAIKAKTGGQVWNPQRKLTRQAMEEVRYLRKQFPEEWTTAKLADHFNVAGESIAKILRTNYQPTPERASQQDEVRQRHRAENISADVARIRAERQATWTARKAEQDAAWRQQKAERRAAQFAQRTELEGSRQLESKGTTLSVEEFERIKDDRHSAWLARQAERKRRTPESPSLSQIKLGAPTRK</sequence>
<dbReference type="InterPro" id="IPR010473">
    <property type="entry name" value="GTPase-bd"/>
</dbReference>
<feature type="compositionally biased region" description="Basic and acidic residues" evidence="4">
    <location>
        <begin position="1093"/>
        <end position="1104"/>
    </location>
</feature>
<feature type="region of interest" description="Disordered" evidence="4">
    <location>
        <begin position="2002"/>
        <end position="2026"/>
    </location>
</feature>
<comment type="caution">
    <text evidence="6">The sequence shown here is derived from an EMBL/GenBank/DDBJ whole genome shotgun (WGS) entry which is preliminary data.</text>
</comment>
<feature type="region of interest" description="Disordered" evidence="4">
    <location>
        <begin position="21"/>
        <end position="152"/>
    </location>
</feature>
<feature type="region of interest" description="Disordered" evidence="4">
    <location>
        <begin position="1683"/>
        <end position="1732"/>
    </location>
</feature>
<feature type="region of interest" description="Disordered" evidence="4">
    <location>
        <begin position="1085"/>
        <end position="1112"/>
    </location>
</feature>
<feature type="region of interest" description="Disordered" evidence="4">
    <location>
        <begin position="1812"/>
        <end position="1855"/>
    </location>
</feature>
<evidence type="ECO:0000259" key="5">
    <source>
        <dbReference type="SMART" id="SM01140"/>
    </source>
</evidence>
<gene>
    <name evidence="6" type="primary">RRG9</name>
    <name evidence="6" type="ORF">BGZ96_011430</name>
</gene>
<feature type="compositionally biased region" description="Basic and acidic residues" evidence="4">
    <location>
        <begin position="597"/>
        <end position="606"/>
    </location>
</feature>
<feature type="compositionally biased region" description="Polar residues" evidence="4">
    <location>
        <begin position="1839"/>
        <end position="1850"/>
    </location>
</feature>
<feature type="region of interest" description="Disordered" evidence="4">
    <location>
        <begin position="353"/>
        <end position="420"/>
    </location>
</feature>
<feature type="compositionally biased region" description="Low complexity" evidence="4">
    <location>
        <begin position="634"/>
        <end position="654"/>
    </location>
</feature>
<dbReference type="Pfam" id="PF06413">
    <property type="entry name" value="Neugrin"/>
    <property type="match status" value="1"/>
</dbReference>
<accession>A0ABQ7KC69</accession>
<keyword evidence="7" id="KW-1185">Reference proteome</keyword>
<dbReference type="PANTHER" id="PTHR13475">
    <property type="entry name" value="NEUGRIN"/>
    <property type="match status" value="1"/>
</dbReference>
<dbReference type="SMART" id="SM01140">
    <property type="entry name" value="Drf_GBD"/>
    <property type="match status" value="1"/>
</dbReference>
<evidence type="ECO:0000256" key="2">
    <source>
        <dbReference type="ARBA" id="ARBA00010895"/>
    </source>
</evidence>
<reference evidence="6 7" key="1">
    <citation type="journal article" date="2020" name="Fungal Divers.">
        <title>Resolving the Mortierellaceae phylogeny through synthesis of multi-gene phylogenetics and phylogenomics.</title>
        <authorList>
            <person name="Vandepol N."/>
            <person name="Liber J."/>
            <person name="Desiro A."/>
            <person name="Na H."/>
            <person name="Kennedy M."/>
            <person name="Barry K."/>
            <person name="Grigoriev I.V."/>
            <person name="Miller A.N."/>
            <person name="O'Donnell K."/>
            <person name="Stajich J.E."/>
            <person name="Bonito G."/>
        </authorList>
    </citation>
    <scope>NUCLEOTIDE SEQUENCE [LARGE SCALE GENOMIC DNA]</scope>
    <source>
        <strain evidence="6 7">AD045</strain>
    </source>
</reference>
<feature type="compositionally biased region" description="Low complexity" evidence="4">
    <location>
        <begin position="1320"/>
        <end position="1339"/>
    </location>
</feature>
<feature type="compositionally biased region" description="Low complexity" evidence="4">
    <location>
        <begin position="1464"/>
        <end position="1475"/>
    </location>
</feature>
<feature type="compositionally biased region" description="Low complexity" evidence="4">
    <location>
        <begin position="503"/>
        <end position="517"/>
    </location>
</feature>
<dbReference type="InterPro" id="IPR010487">
    <property type="entry name" value="NGRN/Rrg9"/>
</dbReference>
<proteinExistence type="inferred from homology"/>
<feature type="compositionally biased region" description="Polar residues" evidence="4">
    <location>
        <begin position="583"/>
        <end position="596"/>
    </location>
</feature>
<feature type="region of interest" description="Disordered" evidence="4">
    <location>
        <begin position="178"/>
        <end position="332"/>
    </location>
</feature>
<feature type="compositionally biased region" description="Low complexity" evidence="4">
    <location>
        <begin position="1683"/>
        <end position="1695"/>
    </location>
</feature>
<dbReference type="InterPro" id="IPR016024">
    <property type="entry name" value="ARM-type_fold"/>
</dbReference>
<feature type="compositionally biased region" description="Low complexity" evidence="4">
    <location>
        <begin position="1617"/>
        <end position="1626"/>
    </location>
</feature>
<feature type="region of interest" description="Disordered" evidence="4">
    <location>
        <begin position="575"/>
        <end position="673"/>
    </location>
</feature>
<feature type="compositionally biased region" description="Polar residues" evidence="4">
    <location>
        <begin position="1310"/>
        <end position="1319"/>
    </location>
</feature>
<dbReference type="Proteomes" id="UP001194696">
    <property type="component" value="Unassembled WGS sequence"/>
</dbReference>
<evidence type="ECO:0000313" key="7">
    <source>
        <dbReference type="Proteomes" id="UP001194696"/>
    </source>
</evidence>
<feature type="compositionally biased region" description="Polar residues" evidence="4">
    <location>
        <begin position="353"/>
        <end position="367"/>
    </location>
</feature>
<feature type="compositionally biased region" description="Polar residues" evidence="4">
    <location>
        <begin position="64"/>
        <end position="73"/>
    </location>
</feature>
<feature type="compositionally biased region" description="Basic and acidic residues" evidence="4">
    <location>
        <begin position="619"/>
        <end position="631"/>
    </location>
</feature>
<feature type="compositionally biased region" description="Basic and acidic residues" evidence="4">
    <location>
        <begin position="378"/>
        <end position="392"/>
    </location>
</feature>
<feature type="region of interest" description="Disordered" evidence="4">
    <location>
        <begin position="1220"/>
        <end position="1269"/>
    </location>
</feature>
<protein>
    <recommendedName>
        <fullName evidence="3">Required for respiratory growth protein 9, mitochondrial</fullName>
    </recommendedName>
</protein>
<feature type="region of interest" description="Disordered" evidence="4">
    <location>
        <begin position="1749"/>
        <end position="1775"/>
    </location>
</feature>
<feature type="compositionally biased region" description="Low complexity" evidence="4">
    <location>
        <begin position="99"/>
        <end position="126"/>
    </location>
</feature>
<feature type="compositionally biased region" description="Low complexity" evidence="4">
    <location>
        <begin position="178"/>
        <end position="189"/>
    </location>
</feature>
<feature type="region of interest" description="Disordered" evidence="4">
    <location>
        <begin position="1603"/>
        <end position="1657"/>
    </location>
</feature>
<dbReference type="SUPFAM" id="SSF48371">
    <property type="entry name" value="ARM repeat"/>
    <property type="match status" value="1"/>
</dbReference>
<feature type="region of interest" description="Disordered" evidence="4">
    <location>
        <begin position="2193"/>
        <end position="2226"/>
    </location>
</feature>
<evidence type="ECO:0000256" key="4">
    <source>
        <dbReference type="SAM" id="MobiDB-lite"/>
    </source>
</evidence>
<feature type="region of interest" description="Disordered" evidence="4">
    <location>
        <begin position="1404"/>
        <end position="1512"/>
    </location>
</feature>
<name>A0ABQ7KC69_9FUNG</name>
<feature type="compositionally biased region" description="Polar residues" evidence="4">
    <location>
        <begin position="1525"/>
        <end position="1548"/>
    </location>
</feature>
<feature type="compositionally biased region" description="Low complexity" evidence="4">
    <location>
        <begin position="44"/>
        <end position="54"/>
    </location>
</feature>
<evidence type="ECO:0000313" key="6">
    <source>
        <dbReference type="EMBL" id="KAG0295577.1"/>
    </source>
</evidence>
<comment type="function">
    <text evidence="1">Required for respiratory activity and maintenance and expression of the mitochondrial genome.</text>
</comment>
<feature type="compositionally biased region" description="Low complexity" evidence="4">
    <location>
        <begin position="1814"/>
        <end position="1830"/>
    </location>
</feature>
<feature type="region of interest" description="Disordered" evidence="4">
    <location>
        <begin position="701"/>
        <end position="732"/>
    </location>
</feature>
<comment type="similarity">
    <text evidence="2">Belongs to the RRG9 family.</text>
</comment>
<feature type="compositionally biased region" description="Polar residues" evidence="4">
    <location>
        <begin position="1603"/>
        <end position="1616"/>
    </location>
</feature>
<feature type="compositionally biased region" description="Basic and acidic residues" evidence="4">
    <location>
        <begin position="2111"/>
        <end position="2123"/>
    </location>
</feature>
<feature type="compositionally biased region" description="Low complexity" evidence="4">
    <location>
        <begin position="1245"/>
        <end position="1256"/>
    </location>
</feature>
<feature type="domain" description="Formin GTPase-binding" evidence="5">
    <location>
        <begin position="731"/>
        <end position="1043"/>
    </location>
</feature>
<dbReference type="PANTHER" id="PTHR13475:SF3">
    <property type="entry name" value="NEUGRIN"/>
    <property type="match status" value="1"/>
</dbReference>
<feature type="compositionally biased region" description="Low complexity" evidence="4">
    <location>
        <begin position="313"/>
        <end position="332"/>
    </location>
</feature>
<feature type="region of interest" description="Disordered" evidence="4">
    <location>
        <begin position="2103"/>
        <end position="2123"/>
    </location>
</feature>
<evidence type="ECO:0000256" key="3">
    <source>
        <dbReference type="ARBA" id="ARBA00013566"/>
    </source>
</evidence>
<feature type="compositionally biased region" description="Basic and acidic residues" evidence="4">
    <location>
        <begin position="1407"/>
        <end position="1418"/>
    </location>
</feature>
<feature type="compositionally biased region" description="Polar residues" evidence="4">
    <location>
        <begin position="302"/>
        <end position="312"/>
    </location>
</feature>
<dbReference type="EMBL" id="JAAAIM010000080">
    <property type="protein sequence ID" value="KAG0295577.1"/>
    <property type="molecule type" value="Genomic_DNA"/>
</dbReference>
<organism evidence="6 7">
    <name type="scientific">Linnemannia gamsii</name>
    <dbReference type="NCBI Taxonomy" id="64522"/>
    <lineage>
        <taxon>Eukaryota</taxon>
        <taxon>Fungi</taxon>
        <taxon>Fungi incertae sedis</taxon>
        <taxon>Mucoromycota</taxon>
        <taxon>Mortierellomycotina</taxon>
        <taxon>Mortierellomycetes</taxon>
        <taxon>Mortierellales</taxon>
        <taxon>Mortierellaceae</taxon>
        <taxon>Linnemannia</taxon>
    </lineage>
</organism>